<accession>A0AAE1G5F1</accession>
<protein>
    <recommendedName>
        <fullName evidence="11">EGF-like domain-containing protein</fullName>
    </recommendedName>
</protein>
<evidence type="ECO:0000256" key="1">
    <source>
        <dbReference type="ARBA" id="ARBA00004651"/>
    </source>
</evidence>
<dbReference type="PANTHER" id="PTHR14319:SF3">
    <property type="entry name" value="TRANSMEMBRANE PROTEIN-LIKE PROTEIN"/>
    <property type="match status" value="1"/>
</dbReference>
<keyword evidence="3" id="KW-1003">Cell membrane</keyword>
<comment type="caution">
    <text evidence="7">Lacks conserved residue(s) required for the propagation of feature annotation.</text>
</comment>
<dbReference type="PROSITE" id="PS01186">
    <property type="entry name" value="EGF_2"/>
    <property type="match status" value="1"/>
</dbReference>
<dbReference type="EMBL" id="JAWQEG010000774">
    <property type="protein sequence ID" value="KAK3885701.1"/>
    <property type="molecule type" value="Genomic_DNA"/>
</dbReference>
<keyword evidence="10" id="KW-0732">Signal</keyword>
<feature type="region of interest" description="Disordered" evidence="8">
    <location>
        <begin position="344"/>
        <end position="371"/>
    </location>
</feature>
<feature type="transmembrane region" description="Helical" evidence="9">
    <location>
        <begin position="697"/>
        <end position="717"/>
    </location>
</feature>
<comment type="caution">
    <text evidence="12">The sequence shown here is derived from an EMBL/GenBank/DDBJ whole genome shotgun (WGS) entry which is preliminary data.</text>
</comment>
<keyword evidence="13" id="KW-1185">Reference proteome</keyword>
<dbReference type="Pfam" id="PF12036">
    <property type="entry name" value="DUF3522"/>
    <property type="match status" value="1"/>
</dbReference>
<dbReference type="PANTHER" id="PTHR14319">
    <property type="entry name" value="FIVE-SPAN TRANSMEMBRANE PROTEIN M83"/>
    <property type="match status" value="1"/>
</dbReference>
<feature type="transmembrane region" description="Helical" evidence="9">
    <location>
        <begin position="667"/>
        <end position="685"/>
    </location>
</feature>
<evidence type="ECO:0000256" key="2">
    <source>
        <dbReference type="ARBA" id="ARBA00005542"/>
    </source>
</evidence>
<feature type="disulfide bond" evidence="7">
    <location>
        <begin position="650"/>
        <end position="659"/>
    </location>
</feature>
<keyword evidence="7" id="KW-0245">EGF-like domain</keyword>
<gene>
    <name evidence="12" type="ORF">Pcinc_010089</name>
</gene>
<dbReference type="GO" id="GO:0005886">
    <property type="term" value="C:plasma membrane"/>
    <property type="evidence" value="ECO:0007669"/>
    <property type="project" value="UniProtKB-SubCell"/>
</dbReference>
<feature type="chain" id="PRO_5042113072" description="EGF-like domain-containing protein" evidence="10">
    <location>
        <begin position="17"/>
        <end position="931"/>
    </location>
</feature>
<sequence>MIILLLLAFYTHVVVCSVSLVPEVSQEGLLQPYSTYADVTLFHFHVPAEVVRVTWEFAAFMDDPDCPVREVHVLVQHGSYPVITRNNATLRDYMYIHRTALHKVVTLTAYQPHDATVLPVYNPLPGSWFAAAYIPNWNEQMQQEGIIHKCRYSLGSIAMWTQKGYVKTLEVGGKQTITTRENLSYYRFYVPSHTWFLRVNVSSCQMLEQSVNRVWCVRSLTLSARSLPAYNPDNPEVANITEGTGHVFRETRPYADSYYYLLVASEGETRLDITIHTKECTTSSYNNLTPRIQEVDSTEYTISSQQEVRFVGTAAPINITLSVLEEGSIEEASRLTHDDIYKSELKDTDNSSQKETNKIKDTNRSTHEKENMSTLKKIAGLVHEKTSKIVEAEIHSSVVEKSSKSVTENTTKAAPNKENKSTNEVDWEELWPSSNETHGKPFVTSEEPWTIEPDFSSEGHHCYPILPLARIKHASDFTDTFLIQGRDWYITWLSVKRGPPLFTHLTLLPFTDIGGTLSITILLDELLMNATRQMISVLGCVRKGRAPDVVNGSLVCEEDQLTLNVSSHSRNTVEDIILIPFPEPDTWYLALQLVCYQNGRQVSGCMVSQAMVSLDVRTQPCVFAGDSPCGQHGLCQEAHRGMFFFTSCVCREGWQGWGCEDGDEAQGWSNVVTGVCLLTLSNLFFLPPAVVAFRRRLFTQALLFIATMVASVLYHACDNEVVSYCVTKYEVLQFTDFFFSLLCFWVTVVGMGGIGEEYRPALHTLGVVVIAPAVQYSRTALASFTLPMAIAATIPVGHVLYQRWCKGSWPSLEPRQLLCRGAGITLALSGLIMFALLQTKDNYKYVHSCWHMVIALSLVFLLPSRQHPQLPASGQTIKPAAYLASDDAELIDVGEVTVDYTASSPVFHVTSDVDFLLTDSDGDPHMSDKDD</sequence>
<evidence type="ECO:0000256" key="8">
    <source>
        <dbReference type="SAM" id="MobiDB-lite"/>
    </source>
</evidence>
<keyword evidence="6 9" id="KW-0472">Membrane</keyword>
<dbReference type="PROSITE" id="PS00022">
    <property type="entry name" value="EGF_1"/>
    <property type="match status" value="1"/>
</dbReference>
<feature type="transmembrane region" description="Helical" evidence="9">
    <location>
        <begin position="784"/>
        <end position="805"/>
    </location>
</feature>
<keyword evidence="5 9" id="KW-1133">Transmembrane helix</keyword>
<evidence type="ECO:0000313" key="12">
    <source>
        <dbReference type="EMBL" id="KAK3885701.1"/>
    </source>
</evidence>
<feature type="domain" description="EGF-like" evidence="11">
    <location>
        <begin position="617"/>
        <end position="660"/>
    </location>
</feature>
<feature type="transmembrane region" description="Helical" evidence="9">
    <location>
        <begin position="817"/>
        <end position="837"/>
    </location>
</feature>
<name>A0AAE1G5F1_PETCI</name>
<feature type="transmembrane region" description="Helical" evidence="9">
    <location>
        <begin position="737"/>
        <end position="754"/>
    </location>
</feature>
<dbReference type="InterPro" id="IPR000742">
    <property type="entry name" value="EGF"/>
</dbReference>
<evidence type="ECO:0000256" key="9">
    <source>
        <dbReference type="SAM" id="Phobius"/>
    </source>
</evidence>
<proteinExistence type="inferred from homology"/>
<feature type="compositionally biased region" description="Basic and acidic residues" evidence="8">
    <location>
        <begin position="355"/>
        <end position="371"/>
    </location>
</feature>
<dbReference type="PROSITE" id="PS50026">
    <property type="entry name" value="EGF_3"/>
    <property type="match status" value="1"/>
</dbReference>
<feature type="region of interest" description="Disordered" evidence="8">
    <location>
        <begin position="399"/>
        <end position="426"/>
    </location>
</feature>
<keyword evidence="7" id="KW-1015">Disulfide bond</keyword>
<comment type="similarity">
    <text evidence="2">Belongs to the TMEM8 family.</text>
</comment>
<evidence type="ECO:0000256" key="4">
    <source>
        <dbReference type="ARBA" id="ARBA00022692"/>
    </source>
</evidence>
<dbReference type="InterPro" id="IPR021910">
    <property type="entry name" value="NGX6/PGAP6/MYMK"/>
</dbReference>
<feature type="signal peptide" evidence="10">
    <location>
        <begin position="1"/>
        <end position="16"/>
    </location>
</feature>
<evidence type="ECO:0000256" key="10">
    <source>
        <dbReference type="SAM" id="SignalP"/>
    </source>
</evidence>
<dbReference type="Proteomes" id="UP001286313">
    <property type="component" value="Unassembled WGS sequence"/>
</dbReference>
<keyword evidence="4 9" id="KW-0812">Transmembrane</keyword>
<reference evidence="12" key="1">
    <citation type="submission" date="2023-10" db="EMBL/GenBank/DDBJ databases">
        <title>Genome assemblies of two species of porcelain crab, Petrolisthes cinctipes and Petrolisthes manimaculis (Anomura: Porcellanidae).</title>
        <authorList>
            <person name="Angst P."/>
        </authorList>
    </citation>
    <scope>NUCLEOTIDE SEQUENCE</scope>
    <source>
        <strain evidence="12">PB745_01</strain>
        <tissue evidence="12">Gill</tissue>
    </source>
</reference>
<evidence type="ECO:0000256" key="7">
    <source>
        <dbReference type="PROSITE-ProRule" id="PRU00076"/>
    </source>
</evidence>
<dbReference type="AlphaFoldDB" id="A0AAE1G5F1"/>
<evidence type="ECO:0000259" key="11">
    <source>
        <dbReference type="PROSITE" id="PS50026"/>
    </source>
</evidence>
<evidence type="ECO:0000256" key="6">
    <source>
        <dbReference type="ARBA" id="ARBA00023136"/>
    </source>
</evidence>
<evidence type="ECO:0000256" key="5">
    <source>
        <dbReference type="ARBA" id="ARBA00022989"/>
    </source>
</evidence>
<evidence type="ECO:0000256" key="3">
    <source>
        <dbReference type="ARBA" id="ARBA00022475"/>
    </source>
</evidence>
<comment type="subcellular location">
    <subcellularLocation>
        <location evidence="1">Cell membrane</location>
        <topology evidence="1">Multi-pass membrane protein</topology>
    </subcellularLocation>
</comment>
<evidence type="ECO:0000313" key="13">
    <source>
        <dbReference type="Proteomes" id="UP001286313"/>
    </source>
</evidence>
<organism evidence="12 13">
    <name type="scientific">Petrolisthes cinctipes</name>
    <name type="common">Flat porcelain crab</name>
    <dbReference type="NCBI Taxonomy" id="88211"/>
    <lineage>
        <taxon>Eukaryota</taxon>
        <taxon>Metazoa</taxon>
        <taxon>Ecdysozoa</taxon>
        <taxon>Arthropoda</taxon>
        <taxon>Crustacea</taxon>
        <taxon>Multicrustacea</taxon>
        <taxon>Malacostraca</taxon>
        <taxon>Eumalacostraca</taxon>
        <taxon>Eucarida</taxon>
        <taxon>Decapoda</taxon>
        <taxon>Pleocyemata</taxon>
        <taxon>Anomura</taxon>
        <taxon>Galatheoidea</taxon>
        <taxon>Porcellanidae</taxon>
        <taxon>Petrolisthes</taxon>
    </lineage>
</organism>